<protein>
    <submittedName>
        <fullName evidence="2">Uncharacterized protein</fullName>
    </submittedName>
</protein>
<dbReference type="HOGENOM" id="CLU_1245395_0_0_1"/>
<dbReference type="AlphaFoldDB" id="S8E2L0"/>
<gene>
    <name evidence="2" type="ORF">FOMPIDRAFT_1052225</name>
</gene>
<evidence type="ECO:0000313" key="2">
    <source>
        <dbReference type="EMBL" id="EPS97668.1"/>
    </source>
</evidence>
<feature type="region of interest" description="Disordered" evidence="1">
    <location>
        <begin position="1"/>
        <end position="47"/>
    </location>
</feature>
<sequence length="222" mass="24672">MQLPAPISSTSESIPGACKVESRPEPPLNATPPFIAQPTHNGRGSVGEEKEPAWFVLGLRIISVPTVPPPIPPNVKPQGCHGIYFRLKGATQPGIPYDSNWRSWVRDALYGPEDSVLPMLGPESHHALETDQYVDIHLQWPGYQFSVKRRVQINMAQEGLSVTRFGLLKWIMIELEQFSQLTPSIATQRKQLNSTISDAHPTIAAGNSRRWGQLVREKVESP</sequence>
<reference evidence="2 3" key="1">
    <citation type="journal article" date="2012" name="Science">
        <title>The Paleozoic origin of enzymatic lignin decomposition reconstructed from 31 fungal genomes.</title>
        <authorList>
            <person name="Floudas D."/>
            <person name="Binder M."/>
            <person name="Riley R."/>
            <person name="Barry K."/>
            <person name="Blanchette R.A."/>
            <person name="Henrissat B."/>
            <person name="Martinez A.T."/>
            <person name="Otillar R."/>
            <person name="Spatafora J.W."/>
            <person name="Yadav J.S."/>
            <person name="Aerts A."/>
            <person name="Benoit I."/>
            <person name="Boyd A."/>
            <person name="Carlson A."/>
            <person name="Copeland A."/>
            <person name="Coutinho P.M."/>
            <person name="de Vries R.P."/>
            <person name="Ferreira P."/>
            <person name="Findley K."/>
            <person name="Foster B."/>
            <person name="Gaskell J."/>
            <person name="Glotzer D."/>
            <person name="Gorecki P."/>
            <person name="Heitman J."/>
            <person name="Hesse C."/>
            <person name="Hori C."/>
            <person name="Igarashi K."/>
            <person name="Jurgens J.A."/>
            <person name="Kallen N."/>
            <person name="Kersten P."/>
            <person name="Kohler A."/>
            <person name="Kuees U."/>
            <person name="Kumar T.K.A."/>
            <person name="Kuo A."/>
            <person name="LaButti K."/>
            <person name="Larrondo L.F."/>
            <person name="Lindquist E."/>
            <person name="Ling A."/>
            <person name="Lombard V."/>
            <person name="Lucas S."/>
            <person name="Lundell T."/>
            <person name="Martin R."/>
            <person name="McLaughlin D.J."/>
            <person name="Morgenstern I."/>
            <person name="Morin E."/>
            <person name="Murat C."/>
            <person name="Nagy L.G."/>
            <person name="Nolan M."/>
            <person name="Ohm R.A."/>
            <person name="Patyshakuliyeva A."/>
            <person name="Rokas A."/>
            <person name="Ruiz-Duenas F.J."/>
            <person name="Sabat G."/>
            <person name="Salamov A."/>
            <person name="Samejima M."/>
            <person name="Schmutz J."/>
            <person name="Slot J.C."/>
            <person name="St John F."/>
            <person name="Stenlid J."/>
            <person name="Sun H."/>
            <person name="Sun S."/>
            <person name="Syed K."/>
            <person name="Tsang A."/>
            <person name="Wiebenga A."/>
            <person name="Young D."/>
            <person name="Pisabarro A."/>
            <person name="Eastwood D.C."/>
            <person name="Martin F."/>
            <person name="Cullen D."/>
            <person name="Grigoriev I.V."/>
            <person name="Hibbett D.S."/>
        </authorList>
    </citation>
    <scope>NUCLEOTIDE SEQUENCE</scope>
    <source>
        <strain evidence="3">FP-58527</strain>
    </source>
</reference>
<name>S8E2L0_FOMSC</name>
<proteinExistence type="predicted"/>
<accession>S8E2L0</accession>
<dbReference type="InParanoid" id="S8E2L0"/>
<organism evidence="2 3">
    <name type="scientific">Fomitopsis schrenkii</name>
    <name type="common">Brown rot fungus</name>
    <dbReference type="NCBI Taxonomy" id="2126942"/>
    <lineage>
        <taxon>Eukaryota</taxon>
        <taxon>Fungi</taxon>
        <taxon>Dikarya</taxon>
        <taxon>Basidiomycota</taxon>
        <taxon>Agaricomycotina</taxon>
        <taxon>Agaricomycetes</taxon>
        <taxon>Polyporales</taxon>
        <taxon>Fomitopsis</taxon>
    </lineage>
</organism>
<dbReference type="EMBL" id="KE504174">
    <property type="protein sequence ID" value="EPS97668.1"/>
    <property type="molecule type" value="Genomic_DNA"/>
</dbReference>
<keyword evidence="3" id="KW-1185">Reference proteome</keyword>
<evidence type="ECO:0000256" key="1">
    <source>
        <dbReference type="SAM" id="MobiDB-lite"/>
    </source>
</evidence>
<dbReference type="Proteomes" id="UP000015241">
    <property type="component" value="Unassembled WGS sequence"/>
</dbReference>
<evidence type="ECO:0000313" key="3">
    <source>
        <dbReference type="Proteomes" id="UP000015241"/>
    </source>
</evidence>